<organism evidence="1 2">
    <name type="scientific">Extremus antarcticus</name>
    <dbReference type="NCBI Taxonomy" id="702011"/>
    <lineage>
        <taxon>Eukaryota</taxon>
        <taxon>Fungi</taxon>
        <taxon>Dikarya</taxon>
        <taxon>Ascomycota</taxon>
        <taxon>Pezizomycotina</taxon>
        <taxon>Dothideomycetes</taxon>
        <taxon>Dothideomycetidae</taxon>
        <taxon>Mycosphaerellales</taxon>
        <taxon>Extremaceae</taxon>
        <taxon>Extremus</taxon>
    </lineage>
</organism>
<sequence>MAHITLPGHVTIQHRVSLPVLQRAHQLLNVMELLEKILSYLPPDALLALQGYVEGLRRRSRRLRACDEPYIALSNFTPAACIRLHSRHLCLTSG</sequence>
<gene>
    <name evidence="1" type="ORF">LTR09_003782</name>
</gene>
<dbReference type="Proteomes" id="UP001271007">
    <property type="component" value="Unassembled WGS sequence"/>
</dbReference>
<dbReference type="AlphaFoldDB" id="A0AAJ0GE03"/>
<dbReference type="EMBL" id="JAWDJX010000009">
    <property type="protein sequence ID" value="KAK3055229.1"/>
    <property type="molecule type" value="Genomic_DNA"/>
</dbReference>
<name>A0AAJ0GE03_9PEZI</name>
<proteinExistence type="predicted"/>
<comment type="caution">
    <text evidence="1">The sequence shown here is derived from an EMBL/GenBank/DDBJ whole genome shotgun (WGS) entry which is preliminary data.</text>
</comment>
<keyword evidence="2" id="KW-1185">Reference proteome</keyword>
<evidence type="ECO:0000313" key="2">
    <source>
        <dbReference type="Proteomes" id="UP001271007"/>
    </source>
</evidence>
<protein>
    <submittedName>
        <fullName evidence="1">Uncharacterized protein</fullName>
    </submittedName>
</protein>
<reference evidence="1" key="1">
    <citation type="submission" date="2023-04" db="EMBL/GenBank/DDBJ databases">
        <title>Black Yeasts Isolated from many extreme environments.</title>
        <authorList>
            <person name="Coleine C."/>
            <person name="Stajich J.E."/>
            <person name="Selbmann L."/>
        </authorList>
    </citation>
    <scope>NUCLEOTIDE SEQUENCE</scope>
    <source>
        <strain evidence="1">CCFEE 5312</strain>
    </source>
</reference>
<evidence type="ECO:0000313" key="1">
    <source>
        <dbReference type="EMBL" id="KAK3055229.1"/>
    </source>
</evidence>
<accession>A0AAJ0GE03</accession>